<keyword evidence="1" id="KW-1133">Transmembrane helix</keyword>
<dbReference type="AlphaFoldDB" id="A0AAP0Q770"/>
<reference evidence="2 3" key="1">
    <citation type="submission" date="2024-01" db="EMBL/GenBank/DDBJ databases">
        <title>Genome assemblies of Stephania.</title>
        <authorList>
            <person name="Yang L."/>
        </authorList>
    </citation>
    <scope>NUCLEOTIDE SEQUENCE [LARGE SCALE GENOMIC DNA]</scope>
    <source>
        <strain evidence="2">YNDBR</strain>
        <tissue evidence="2">Leaf</tissue>
    </source>
</reference>
<gene>
    <name evidence="2" type="ORF">Syun_001528</name>
</gene>
<proteinExistence type="predicted"/>
<accession>A0AAP0Q770</accession>
<keyword evidence="1" id="KW-0472">Membrane</keyword>
<evidence type="ECO:0000313" key="3">
    <source>
        <dbReference type="Proteomes" id="UP001420932"/>
    </source>
</evidence>
<sequence length="248" mass="27770">MLRGKYWHEYMDTKENSNSNDEAGDVYEKETSDKTRGSFSEVLRFAFFILFFMQTLGSRILLMLYTSSALLHEKLDVGYKIGFLIAWPLEGRGGILLTLCLSFASWLFGKSSSSFVEVAVLAMWPVKSVVDLGYDVDIESADANDQVEDGDEAVGIDVVDDDVIKGCDEHKAPKLGMVFDSPEDVTKAFQECAKRAGFGIKAHQWIRKMELFGSMFSPAISKASKKPKSYTKEEALVQGDMWLSYPSE</sequence>
<keyword evidence="1" id="KW-0812">Transmembrane</keyword>
<evidence type="ECO:0000313" key="2">
    <source>
        <dbReference type="EMBL" id="KAK9169388.1"/>
    </source>
</evidence>
<comment type="caution">
    <text evidence="2">The sequence shown here is derived from an EMBL/GenBank/DDBJ whole genome shotgun (WGS) entry which is preliminary data.</text>
</comment>
<feature type="transmembrane region" description="Helical" evidence="1">
    <location>
        <begin position="42"/>
        <end position="65"/>
    </location>
</feature>
<keyword evidence="3" id="KW-1185">Reference proteome</keyword>
<dbReference type="Proteomes" id="UP001420932">
    <property type="component" value="Unassembled WGS sequence"/>
</dbReference>
<protein>
    <submittedName>
        <fullName evidence="2">Uncharacterized protein</fullName>
    </submittedName>
</protein>
<evidence type="ECO:0000256" key="1">
    <source>
        <dbReference type="SAM" id="Phobius"/>
    </source>
</evidence>
<organism evidence="2 3">
    <name type="scientific">Stephania yunnanensis</name>
    <dbReference type="NCBI Taxonomy" id="152371"/>
    <lineage>
        <taxon>Eukaryota</taxon>
        <taxon>Viridiplantae</taxon>
        <taxon>Streptophyta</taxon>
        <taxon>Embryophyta</taxon>
        <taxon>Tracheophyta</taxon>
        <taxon>Spermatophyta</taxon>
        <taxon>Magnoliopsida</taxon>
        <taxon>Ranunculales</taxon>
        <taxon>Menispermaceae</taxon>
        <taxon>Menispermoideae</taxon>
        <taxon>Cissampelideae</taxon>
        <taxon>Stephania</taxon>
    </lineage>
</organism>
<dbReference type="EMBL" id="JBBNAF010000001">
    <property type="protein sequence ID" value="KAK9169388.1"/>
    <property type="molecule type" value="Genomic_DNA"/>
</dbReference>
<name>A0AAP0Q770_9MAGN</name>